<comment type="caution">
    <text evidence="2">The sequence shown here is derived from an EMBL/GenBank/DDBJ whole genome shotgun (WGS) entry which is preliminary data.</text>
</comment>
<sequence length="299" mass="31477">MPDGNAAAAYVMPPSPYGSSMPDSGPHVAVVRDRATTSMKSLSSRVRTAALAAAVVAAGILGAPTSLRAQGAIDADARSVLDAMSKYLGGLRSFSVAYAAVDEVVTTEGQKLQFLHAGELLVQRPDRLHAVRRGAAGVAEMVLDSRELILFGREANAFLRLPAPSIAAAVEAVHRMGFDAPGADLLAERPLDSATTDIVSGAHVGMTFIDGVEVHQLAFRGAEVDWQLWVTSGDRPLPVRYVITTKTIPGGPQYTLQLTNWNVAPQADPARFVFTPPSGARQLDPASVTANAVGDMVIR</sequence>
<evidence type="ECO:0000313" key="2">
    <source>
        <dbReference type="EMBL" id="PWS36197.1"/>
    </source>
</evidence>
<name>A0A317FDV7_9PROT</name>
<evidence type="ECO:0000313" key="3">
    <source>
        <dbReference type="Proteomes" id="UP000245765"/>
    </source>
</evidence>
<accession>A0A317FDV7</accession>
<keyword evidence="1" id="KW-0732">Signal</keyword>
<keyword evidence="3" id="KW-1185">Reference proteome</keyword>
<dbReference type="InterPro" id="IPR019207">
    <property type="entry name" value="DUF2092"/>
</dbReference>
<dbReference type="InterPro" id="IPR029046">
    <property type="entry name" value="LolA/LolB/LppX"/>
</dbReference>
<protein>
    <recommendedName>
        <fullName evidence="4">DUF2092 domain-containing protein</fullName>
    </recommendedName>
</protein>
<evidence type="ECO:0000256" key="1">
    <source>
        <dbReference type="ARBA" id="ARBA00022729"/>
    </source>
</evidence>
<dbReference type="SUPFAM" id="SSF89392">
    <property type="entry name" value="Prokaryotic lipoproteins and lipoprotein localization factors"/>
    <property type="match status" value="1"/>
</dbReference>
<dbReference type="EMBL" id="QGNA01000003">
    <property type="protein sequence ID" value="PWS36197.1"/>
    <property type="molecule type" value="Genomic_DNA"/>
</dbReference>
<dbReference type="Pfam" id="PF09865">
    <property type="entry name" value="DUF2092"/>
    <property type="match status" value="1"/>
</dbReference>
<proteinExistence type="predicted"/>
<dbReference type="PIRSF" id="PIRSF012443">
    <property type="entry name" value="UCP012443"/>
    <property type="match status" value="1"/>
</dbReference>
<organism evidence="2 3">
    <name type="scientific">Falsiroseomonas bella</name>
    <dbReference type="NCBI Taxonomy" id="2184016"/>
    <lineage>
        <taxon>Bacteria</taxon>
        <taxon>Pseudomonadati</taxon>
        <taxon>Pseudomonadota</taxon>
        <taxon>Alphaproteobacteria</taxon>
        <taxon>Acetobacterales</taxon>
        <taxon>Roseomonadaceae</taxon>
        <taxon>Falsiroseomonas</taxon>
    </lineage>
</organism>
<evidence type="ECO:0008006" key="4">
    <source>
        <dbReference type="Google" id="ProtNLM"/>
    </source>
</evidence>
<dbReference type="Proteomes" id="UP000245765">
    <property type="component" value="Unassembled WGS sequence"/>
</dbReference>
<reference evidence="3" key="1">
    <citation type="submission" date="2018-05" db="EMBL/GenBank/DDBJ databases">
        <authorList>
            <person name="Du Z."/>
            <person name="Wang X."/>
        </authorList>
    </citation>
    <scope>NUCLEOTIDE SEQUENCE [LARGE SCALE GENOMIC DNA]</scope>
    <source>
        <strain evidence="3">CQN31</strain>
    </source>
</reference>
<dbReference type="AlphaFoldDB" id="A0A317FDV7"/>
<gene>
    <name evidence="2" type="ORF">DFH01_13450</name>
</gene>